<reference evidence="2" key="1">
    <citation type="submission" date="2022-07" db="EMBL/GenBank/DDBJ databases">
        <title>Genome Sequence of Leucocoprinus birnbaumii.</title>
        <authorList>
            <person name="Buettner E."/>
        </authorList>
    </citation>
    <scope>NUCLEOTIDE SEQUENCE</scope>
    <source>
        <strain evidence="2">VT141</strain>
    </source>
</reference>
<name>A0AAD5VHS5_9AGAR</name>
<evidence type="ECO:0000256" key="1">
    <source>
        <dbReference type="SAM" id="MobiDB-lite"/>
    </source>
</evidence>
<feature type="region of interest" description="Disordered" evidence="1">
    <location>
        <begin position="1"/>
        <end position="28"/>
    </location>
</feature>
<dbReference type="Proteomes" id="UP001213000">
    <property type="component" value="Unassembled WGS sequence"/>
</dbReference>
<sequence>MQDKYPGRKNHLSSVEEGSNGPKGVQTGTIFSKNPNLVHKIHQGSSLSLNCSLADGRPSSKRNHLEHHDPLLWYKGNDAYDWGDLDGIDYEWCGQGDPEFPAYILINPRTSTRELHPRQRPDRSAMESYGDMKRRLAKKYGRPYGTQADVDAQQAVDSVPEKSAFTDAAVDAEAVGVGKVEKVWSTEKVATDMKATGVGMVETAKNVRMVESDGMVEGIENIEGVEIVEFVKNIEGIENIEGVEIVKSVGMVRKSAKIAKVKGVISEKALVRGQNTAHGSQSVSRRGREWTGMTIMRRRRRQSLLDGEKRTLQRLVKKYRKCSELMINKYRALANKQANATGKVLPSNDEDLFHMLKASRP</sequence>
<evidence type="ECO:0000313" key="3">
    <source>
        <dbReference type="Proteomes" id="UP001213000"/>
    </source>
</evidence>
<proteinExistence type="predicted"/>
<evidence type="ECO:0000313" key="2">
    <source>
        <dbReference type="EMBL" id="KAJ3552344.1"/>
    </source>
</evidence>
<protein>
    <submittedName>
        <fullName evidence="2">Uncharacterized protein</fullName>
    </submittedName>
</protein>
<organism evidence="2 3">
    <name type="scientific">Leucocoprinus birnbaumii</name>
    <dbReference type="NCBI Taxonomy" id="56174"/>
    <lineage>
        <taxon>Eukaryota</taxon>
        <taxon>Fungi</taxon>
        <taxon>Dikarya</taxon>
        <taxon>Basidiomycota</taxon>
        <taxon>Agaricomycotina</taxon>
        <taxon>Agaricomycetes</taxon>
        <taxon>Agaricomycetidae</taxon>
        <taxon>Agaricales</taxon>
        <taxon>Agaricineae</taxon>
        <taxon>Agaricaceae</taxon>
        <taxon>Leucocoprinus</taxon>
    </lineage>
</organism>
<gene>
    <name evidence="2" type="ORF">NP233_g12905</name>
</gene>
<keyword evidence="3" id="KW-1185">Reference proteome</keyword>
<accession>A0AAD5VHS5</accession>
<dbReference type="EMBL" id="JANIEX010002066">
    <property type="protein sequence ID" value="KAJ3552344.1"/>
    <property type="molecule type" value="Genomic_DNA"/>
</dbReference>
<comment type="caution">
    <text evidence="2">The sequence shown here is derived from an EMBL/GenBank/DDBJ whole genome shotgun (WGS) entry which is preliminary data.</text>
</comment>
<dbReference type="AlphaFoldDB" id="A0AAD5VHS5"/>